<evidence type="ECO:0000256" key="3">
    <source>
        <dbReference type="ARBA" id="ARBA00022543"/>
    </source>
</evidence>
<organism evidence="19 20">
    <name type="scientific">Belnapia mucosa</name>
    <dbReference type="NCBI Taxonomy" id="2804532"/>
    <lineage>
        <taxon>Bacteria</taxon>
        <taxon>Pseudomonadati</taxon>
        <taxon>Pseudomonadota</taxon>
        <taxon>Alphaproteobacteria</taxon>
        <taxon>Acetobacterales</taxon>
        <taxon>Roseomonadaceae</taxon>
        <taxon>Belnapia</taxon>
    </lineage>
</organism>
<dbReference type="Gene3D" id="3.30.565.10">
    <property type="entry name" value="Histidine kinase-like ATPase, C-terminal domain"/>
    <property type="match status" value="1"/>
</dbReference>
<evidence type="ECO:0000256" key="1">
    <source>
        <dbReference type="ARBA" id="ARBA00000085"/>
    </source>
</evidence>
<accession>A0ABS1VAE6</accession>
<dbReference type="PROSITE" id="PS50110">
    <property type="entry name" value="RESPONSE_REGULATORY"/>
    <property type="match status" value="1"/>
</dbReference>
<dbReference type="SUPFAM" id="SSF55785">
    <property type="entry name" value="PYP-like sensor domain (PAS domain)"/>
    <property type="match status" value="1"/>
</dbReference>
<dbReference type="Pfam" id="PF00072">
    <property type="entry name" value="Response_reg"/>
    <property type="match status" value="1"/>
</dbReference>
<evidence type="ECO:0000256" key="13">
    <source>
        <dbReference type="ARBA" id="ARBA00022991"/>
    </source>
</evidence>
<evidence type="ECO:0000259" key="18">
    <source>
        <dbReference type="PROSITE" id="PS50113"/>
    </source>
</evidence>
<dbReference type="SUPFAM" id="SSF52172">
    <property type="entry name" value="CheY-like"/>
    <property type="match status" value="1"/>
</dbReference>
<evidence type="ECO:0000256" key="10">
    <source>
        <dbReference type="ARBA" id="ARBA00022741"/>
    </source>
</evidence>
<dbReference type="CDD" id="cd00130">
    <property type="entry name" value="PAS"/>
    <property type="match status" value="1"/>
</dbReference>
<keyword evidence="6" id="KW-0285">Flavoprotein</keyword>
<dbReference type="EMBL" id="JAEUXJ010000010">
    <property type="protein sequence ID" value="MBL6457699.1"/>
    <property type="molecule type" value="Genomic_DNA"/>
</dbReference>
<dbReference type="InterPro" id="IPR000014">
    <property type="entry name" value="PAS"/>
</dbReference>
<dbReference type="PANTHER" id="PTHR41523">
    <property type="entry name" value="TWO-COMPONENT SYSTEM SENSOR PROTEIN"/>
    <property type="match status" value="1"/>
</dbReference>
<keyword evidence="11" id="KW-0418">Kinase</keyword>
<keyword evidence="20" id="KW-1185">Reference proteome</keyword>
<dbReference type="SMART" id="SM00086">
    <property type="entry name" value="PAC"/>
    <property type="match status" value="1"/>
</dbReference>
<dbReference type="InterPro" id="IPR001610">
    <property type="entry name" value="PAC"/>
</dbReference>
<dbReference type="RefSeq" id="WP_202827447.1">
    <property type="nucleotide sequence ID" value="NZ_JAEUXJ010000010.1"/>
</dbReference>
<feature type="modified residue" description="4-aspartylphosphate" evidence="16">
    <location>
        <position position="72"/>
    </location>
</feature>
<evidence type="ECO:0000256" key="14">
    <source>
        <dbReference type="ARBA" id="ARBA00023026"/>
    </source>
</evidence>
<keyword evidence="13" id="KW-0157">Chromophore</keyword>
<dbReference type="Pfam" id="PF08447">
    <property type="entry name" value="PAS_3"/>
    <property type="match status" value="1"/>
</dbReference>
<sequence>MTAPISAEIAVDAPPERAACRILHLEDSLIDAELVTEYLSRTGLPCSIHLVTTRPTYSAALVAGGYDLILADYVLPDFDGLEALALARELAPDTPFIFVSGTLGEEAAVEAVRQGATDYIVKQRLARLPIAVRRAVAEAEARAGQRETLAALRESEARLRLALEAGRLGAWELDLRSHKLEASPTCRANFGHAPGMRFTYDDLCAAVHPDDRDRMQAAMDRSVAEGVDYDIEYRVVGPDGALHWVQVRGRPVYAVDGTPVGMAGVTLDVTERKLAEERQILLSREVDHRAKNALAVVQAALRLTPKDDVQSYARAVEGRVGTLARVQTLLAQESWNGAGLHTLLQAELAPFLCGPRADLDGPQVVLPPGMAQPLAMAAHELATNALKYGALSVPGGRLLVSWRLQGGVTGVLRLRWRETGGPPVPGLPSRRGFGSRVLDGTVRGQLGGAVSLAWKPSGLVCDIEVPLDRTMQADRAADRSPEGWEDEA</sequence>
<feature type="domain" description="Response regulatory" evidence="17">
    <location>
        <begin position="21"/>
        <end position="137"/>
    </location>
</feature>
<dbReference type="InterPro" id="IPR013655">
    <property type="entry name" value="PAS_fold_3"/>
</dbReference>
<keyword evidence="5" id="KW-0716">Sensory transduction</keyword>
<dbReference type="SMART" id="SM00911">
    <property type="entry name" value="HWE_HK"/>
    <property type="match status" value="1"/>
</dbReference>
<keyword evidence="15" id="KW-0675">Receptor</keyword>
<dbReference type="NCBIfam" id="TIGR00229">
    <property type="entry name" value="sensory_box"/>
    <property type="match status" value="1"/>
</dbReference>
<keyword evidence="9" id="KW-0677">Repeat</keyword>
<evidence type="ECO:0000313" key="19">
    <source>
        <dbReference type="EMBL" id="MBL6457699.1"/>
    </source>
</evidence>
<keyword evidence="3" id="KW-0600">Photoreceptor protein</keyword>
<dbReference type="SMART" id="SM00448">
    <property type="entry name" value="REC"/>
    <property type="match status" value="1"/>
</dbReference>
<dbReference type="Gene3D" id="2.10.70.100">
    <property type="match status" value="1"/>
</dbReference>
<evidence type="ECO:0000256" key="7">
    <source>
        <dbReference type="ARBA" id="ARBA00022643"/>
    </source>
</evidence>
<gene>
    <name evidence="19" type="ORF">JMJ55_20390</name>
</gene>
<evidence type="ECO:0000256" key="11">
    <source>
        <dbReference type="ARBA" id="ARBA00022777"/>
    </source>
</evidence>
<evidence type="ECO:0000256" key="5">
    <source>
        <dbReference type="ARBA" id="ARBA00022606"/>
    </source>
</evidence>
<evidence type="ECO:0000256" key="9">
    <source>
        <dbReference type="ARBA" id="ARBA00022737"/>
    </source>
</evidence>
<evidence type="ECO:0000313" key="20">
    <source>
        <dbReference type="Proteomes" id="UP000606490"/>
    </source>
</evidence>
<protein>
    <recommendedName>
        <fullName evidence="2">histidine kinase</fullName>
        <ecNumber evidence="2">2.7.13.3</ecNumber>
    </recommendedName>
</protein>
<feature type="domain" description="PAC" evidence="18">
    <location>
        <begin position="229"/>
        <end position="281"/>
    </location>
</feature>
<name>A0ABS1VAE6_9PROT</name>
<dbReference type="InterPro" id="IPR000700">
    <property type="entry name" value="PAS-assoc_C"/>
</dbReference>
<evidence type="ECO:0000256" key="4">
    <source>
        <dbReference type="ARBA" id="ARBA00022553"/>
    </source>
</evidence>
<evidence type="ECO:0000256" key="16">
    <source>
        <dbReference type="PROSITE-ProRule" id="PRU00169"/>
    </source>
</evidence>
<dbReference type="InterPro" id="IPR011102">
    <property type="entry name" value="Sig_transdc_His_kinase_HWE"/>
</dbReference>
<evidence type="ECO:0000256" key="12">
    <source>
        <dbReference type="ARBA" id="ARBA00022840"/>
    </source>
</evidence>
<keyword evidence="14" id="KW-0843">Virulence</keyword>
<reference evidence="19 20" key="1">
    <citation type="submission" date="2021-01" db="EMBL/GenBank/DDBJ databases">
        <title>Belnapia mucosa sp. nov. and Belnapia arida sp. nov., isolated from the Tabernas Desert (Almeria, Spain).</title>
        <authorList>
            <person name="Molina-Menor E."/>
            <person name="Vidal-Verdu A."/>
            <person name="Calonge A."/>
            <person name="Satari L."/>
            <person name="Pereto Magraner J."/>
            <person name="Porcar Miralles M."/>
        </authorList>
    </citation>
    <scope>NUCLEOTIDE SEQUENCE [LARGE SCALE GENOMIC DNA]</scope>
    <source>
        <strain evidence="19 20">T6</strain>
    </source>
</reference>
<evidence type="ECO:0000256" key="15">
    <source>
        <dbReference type="ARBA" id="ARBA00023170"/>
    </source>
</evidence>
<dbReference type="Gene3D" id="3.30.450.20">
    <property type="entry name" value="PAS domain"/>
    <property type="match status" value="1"/>
</dbReference>
<dbReference type="Proteomes" id="UP000606490">
    <property type="component" value="Unassembled WGS sequence"/>
</dbReference>
<evidence type="ECO:0000256" key="8">
    <source>
        <dbReference type="ARBA" id="ARBA00022679"/>
    </source>
</evidence>
<dbReference type="CDD" id="cd00156">
    <property type="entry name" value="REC"/>
    <property type="match status" value="1"/>
</dbReference>
<keyword evidence="12" id="KW-0067">ATP-binding</keyword>
<dbReference type="PANTHER" id="PTHR41523:SF8">
    <property type="entry name" value="ETHYLENE RESPONSE SENSOR PROTEIN"/>
    <property type="match status" value="1"/>
</dbReference>
<keyword evidence="10" id="KW-0547">Nucleotide-binding</keyword>
<comment type="catalytic activity">
    <reaction evidence="1">
        <text>ATP + protein L-histidine = ADP + protein N-phospho-L-histidine.</text>
        <dbReference type="EC" id="2.7.13.3"/>
    </reaction>
</comment>
<dbReference type="InterPro" id="IPR036890">
    <property type="entry name" value="HATPase_C_sf"/>
</dbReference>
<dbReference type="Gene3D" id="3.40.50.2300">
    <property type="match status" value="1"/>
</dbReference>
<evidence type="ECO:0000256" key="6">
    <source>
        <dbReference type="ARBA" id="ARBA00022630"/>
    </source>
</evidence>
<dbReference type="PROSITE" id="PS50113">
    <property type="entry name" value="PAC"/>
    <property type="match status" value="1"/>
</dbReference>
<keyword evidence="4 16" id="KW-0597">Phosphoprotein</keyword>
<dbReference type="EC" id="2.7.13.3" evidence="2"/>
<keyword evidence="7" id="KW-0288">FMN</keyword>
<evidence type="ECO:0000259" key="17">
    <source>
        <dbReference type="PROSITE" id="PS50110"/>
    </source>
</evidence>
<proteinExistence type="predicted"/>
<evidence type="ECO:0000256" key="2">
    <source>
        <dbReference type="ARBA" id="ARBA00012438"/>
    </source>
</evidence>
<keyword evidence="8" id="KW-0808">Transferase</keyword>
<dbReference type="InterPro" id="IPR001789">
    <property type="entry name" value="Sig_transdc_resp-reg_receiver"/>
</dbReference>
<comment type="caution">
    <text evidence="19">The sequence shown here is derived from an EMBL/GenBank/DDBJ whole genome shotgun (WGS) entry which is preliminary data.</text>
</comment>
<dbReference type="InterPro" id="IPR011006">
    <property type="entry name" value="CheY-like_superfamily"/>
</dbReference>
<dbReference type="InterPro" id="IPR035965">
    <property type="entry name" value="PAS-like_dom_sf"/>
</dbReference>
<dbReference type="Pfam" id="PF07536">
    <property type="entry name" value="HWE_HK"/>
    <property type="match status" value="1"/>
</dbReference>